<keyword evidence="2" id="KW-1185">Reference proteome</keyword>
<dbReference type="Proteomes" id="UP001085076">
    <property type="component" value="Miscellaneous, Linkage group lg04"/>
</dbReference>
<evidence type="ECO:0000313" key="1">
    <source>
        <dbReference type="EMBL" id="KAJ0975507.1"/>
    </source>
</evidence>
<dbReference type="AlphaFoldDB" id="A0A9D5CN90"/>
<dbReference type="EMBL" id="JAGGNH010000004">
    <property type="protein sequence ID" value="KAJ0975507.1"/>
    <property type="molecule type" value="Genomic_DNA"/>
</dbReference>
<protein>
    <submittedName>
        <fullName evidence="1">Uncharacterized protein</fullName>
    </submittedName>
</protein>
<name>A0A9D5CN90_9LILI</name>
<dbReference type="OrthoDB" id="1735408at2759"/>
<evidence type="ECO:0000313" key="2">
    <source>
        <dbReference type="Proteomes" id="UP001085076"/>
    </source>
</evidence>
<accession>A0A9D5CN90</accession>
<organism evidence="1 2">
    <name type="scientific">Dioscorea zingiberensis</name>
    <dbReference type="NCBI Taxonomy" id="325984"/>
    <lineage>
        <taxon>Eukaryota</taxon>
        <taxon>Viridiplantae</taxon>
        <taxon>Streptophyta</taxon>
        <taxon>Embryophyta</taxon>
        <taxon>Tracheophyta</taxon>
        <taxon>Spermatophyta</taxon>
        <taxon>Magnoliopsida</taxon>
        <taxon>Liliopsida</taxon>
        <taxon>Dioscoreales</taxon>
        <taxon>Dioscoreaceae</taxon>
        <taxon>Dioscorea</taxon>
    </lineage>
</organism>
<sequence length="132" mass="14507">METGALPMSGAVSKGYNFTSTWEQNTPLTEQQQAAVAALARAVSERPFPQNLEQKSSGKDGAVSLLWFRRKMRGRRSLGLWMPFCLSPLGSTQITGKIDLYVHLVMIDAAQIIILYEKKNSSGHDTKDGYGG</sequence>
<gene>
    <name evidence="1" type="ORF">J5N97_017472</name>
</gene>
<comment type="caution">
    <text evidence="1">The sequence shown here is derived from an EMBL/GenBank/DDBJ whole genome shotgun (WGS) entry which is preliminary data.</text>
</comment>
<reference evidence="1" key="1">
    <citation type="submission" date="2021-03" db="EMBL/GenBank/DDBJ databases">
        <authorList>
            <person name="Li Z."/>
            <person name="Yang C."/>
        </authorList>
    </citation>
    <scope>NUCLEOTIDE SEQUENCE</scope>
    <source>
        <strain evidence="1">Dzin_1.0</strain>
        <tissue evidence="1">Leaf</tissue>
    </source>
</reference>
<reference evidence="1" key="2">
    <citation type="journal article" date="2022" name="Hortic Res">
        <title>The genome of Dioscorea zingiberensis sheds light on the biosynthesis, origin and evolution of the medicinally important diosgenin saponins.</title>
        <authorList>
            <person name="Li Y."/>
            <person name="Tan C."/>
            <person name="Li Z."/>
            <person name="Guo J."/>
            <person name="Li S."/>
            <person name="Chen X."/>
            <person name="Wang C."/>
            <person name="Dai X."/>
            <person name="Yang H."/>
            <person name="Song W."/>
            <person name="Hou L."/>
            <person name="Xu J."/>
            <person name="Tong Z."/>
            <person name="Xu A."/>
            <person name="Yuan X."/>
            <person name="Wang W."/>
            <person name="Yang Q."/>
            <person name="Chen L."/>
            <person name="Sun Z."/>
            <person name="Wang K."/>
            <person name="Pan B."/>
            <person name="Chen J."/>
            <person name="Bao Y."/>
            <person name="Liu F."/>
            <person name="Qi X."/>
            <person name="Gang D.R."/>
            <person name="Wen J."/>
            <person name="Li J."/>
        </authorList>
    </citation>
    <scope>NUCLEOTIDE SEQUENCE</scope>
    <source>
        <strain evidence="1">Dzin_1.0</strain>
    </source>
</reference>
<proteinExistence type="predicted"/>